<feature type="region of interest" description="Disordered" evidence="6">
    <location>
        <begin position="188"/>
        <end position="214"/>
    </location>
</feature>
<dbReference type="InterPro" id="IPR003785">
    <property type="entry name" value="Creatininase/forma_Hydrolase"/>
</dbReference>
<dbReference type="PANTHER" id="PTHR35005:SF1">
    <property type="entry name" value="2-AMINO-5-FORMYLAMINO-6-RIBOSYLAMINOPYRIMIDIN-4(3H)-ONE 5'-MONOPHOSPHATE DEFORMYLASE"/>
    <property type="match status" value="1"/>
</dbReference>
<dbReference type="RefSeq" id="WP_263740278.1">
    <property type="nucleotide sequence ID" value="NZ_JAOWKZ010000003.1"/>
</dbReference>
<comment type="caution">
    <text evidence="7">The sequence shown here is derived from an EMBL/GenBank/DDBJ whole genome shotgun (WGS) entry which is preliminary data.</text>
</comment>
<evidence type="ECO:0000256" key="1">
    <source>
        <dbReference type="ARBA" id="ARBA00001947"/>
    </source>
</evidence>
<dbReference type="PANTHER" id="PTHR35005">
    <property type="entry name" value="3-DEHYDRO-SCYLLO-INOSOSE HYDROLASE"/>
    <property type="match status" value="1"/>
</dbReference>
<dbReference type="SUPFAM" id="SSF102215">
    <property type="entry name" value="Creatininase"/>
    <property type="match status" value="1"/>
</dbReference>
<dbReference type="Proteomes" id="UP001652564">
    <property type="component" value="Unassembled WGS sequence"/>
</dbReference>
<keyword evidence="2" id="KW-0479">Metal-binding</keyword>
<organism evidence="7 8">
    <name type="scientific">Albidovulum litorale</name>
    <dbReference type="NCBI Taxonomy" id="2984134"/>
    <lineage>
        <taxon>Bacteria</taxon>
        <taxon>Pseudomonadati</taxon>
        <taxon>Pseudomonadota</taxon>
        <taxon>Alphaproteobacteria</taxon>
        <taxon>Rhodobacterales</taxon>
        <taxon>Paracoccaceae</taxon>
        <taxon>Albidovulum</taxon>
    </lineage>
</organism>
<name>A0ABT2ZPI3_9RHOB</name>
<keyword evidence="8" id="KW-1185">Reference proteome</keyword>
<evidence type="ECO:0000313" key="8">
    <source>
        <dbReference type="Proteomes" id="UP001652564"/>
    </source>
</evidence>
<evidence type="ECO:0000256" key="2">
    <source>
        <dbReference type="ARBA" id="ARBA00022723"/>
    </source>
</evidence>
<dbReference type="Pfam" id="PF02633">
    <property type="entry name" value="Creatininase"/>
    <property type="match status" value="1"/>
</dbReference>
<dbReference type="EMBL" id="JAOWKZ010000003">
    <property type="protein sequence ID" value="MCV2873062.1"/>
    <property type="molecule type" value="Genomic_DNA"/>
</dbReference>
<dbReference type="InterPro" id="IPR024087">
    <property type="entry name" value="Creatininase-like_sf"/>
</dbReference>
<gene>
    <name evidence="7" type="ORF">OEZ71_12230</name>
</gene>
<keyword evidence="3" id="KW-0378">Hydrolase</keyword>
<sequence length="243" mass="25914">MRLDHMTWPEVETHLARKGGVILPVGSTEQHGPMGLIGTDAQCATVIAERAAGLCGAVVAPTLALTPAPFNMAFPGTISISAATFAALAGEVIDALAHHGFNPIYILNAHGANLAPLRDVVEARPALPLCLKSWWDFEPVNVLRREYYGDWEGMHATPSEVAITKAAIRDVAATEVAKAPPRILTPDFIRDHAGDRHGPPDKHRRDFPDGRVGSHSALARAEHGELLIKAAAAAVAEDYRLAA</sequence>
<reference evidence="7 8" key="1">
    <citation type="submission" date="2022-10" db="EMBL/GenBank/DDBJ databases">
        <title>Defluviimonas sp. nov., isolated from ocean surface sediments.</title>
        <authorList>
            <person name="He W."/>
            <person name="Wang L."/>
            <person name="Zhang D.-F."/>
        </authorList>
    </citation>
    <scope>NUCLEOTIDE SEQUENCE [LARGE SCALE GENOMIC DNA]</scope>
    <source>
        <strain evidence="7 8">WL0050</strain>
    </source>
</reference>
<evidence type="ECO:0000256" key="3">
    <source>
        <dbReference type="ARBA" id="ARBA00022801"/>
    </source>
</evidence>
<comment type="similarity">
    <text evidence="5">Belongs to the creatininase superfamily.</text>
</comment>
<keyword evidence="4" id="KW-0862">Zinc</keyword>
<proteinExistence type="inferred from homology"/>
<evidence type="ECO:0000256" key="4">
    <source>
        <dbReference type="ARBA" id="ARBA00022833"/>
    </source>
</evidence>
<protein>
    <submittedName>
        <fullName evidence="7">Creatininase family protein</fullName>
    </submittedName>
</protein>
<evidence type="ECO:0000256" key="5">
    <source>
        <dbReference type="ARBA" id="ARBA00024029"/>
    </source>
</evidence>
<comment type="cofactor">
    <cofactor evidence="1">
        <name>Zn(2+)</name>
        <dbReference type="ChEBI" id="CHEBI:29105"/>
    </cofactor>
</comment>
<feature type="compositionally biased region" description="Basic and acidic residues" evidence="6">
    <location>
        <begin position="188"/>
        <end position="209"/>
    </location>
</feature>
<evidence type="ECO:0000313" key="7">
    <source>
        <dbReference type="EMBL" id="MCV2873062.1"/>
    </source>
</evidence>
<evidence type="ECO:0000256" key="6">
    <source>
        <dbReference type="SAM" id="MobiDB-lite"/>
    </source>
</evidence>
<accession>A0ABT2ZPI3</accession>
<dbReference type="Gene3D" id="3.40.50.10310">
    <property type="entry name" value="Creatininase"/>
    <property type="match status" value="1"/>
</dbReference>